<gene>
    <name evidence="1" type="ORF">Wenmar_03199</name>
</gene>
<dbReference type="STRING" id="1123501.Wenmar_03199"/>
<dbReference type="Gene3D" id="1.10.150.20">
    <property type="entry name" value="5' to 3' exonuclease, C-terminal subdomain"/>
    <property type="match status" value="1"/>
</dbReference>
<sequence length="71" mass="7356">MDDTRPSAGLPPGLSRPARRALEGAGASTLEDVARMTEDAVRGLHGMGPKGIGQLREALAARGLHFRAPAP</sequence>
<dbReference type="OrthoDB" id="7950977at2"/>
<organism evidence="1 2">
    <name type="scientific">Wenxinia marina DSM 24838</name>
    <dbReference type="NCBI Taxonomy" id="1123501"/>
    <lineage>
        <taxon>Bacteria</taxon>
        <taxon>Pseudomonadati</taxon>
        <taxon>Pseudomonadota</taxon>
        <taxon>Alphaproteobacteria</taxon>
        <taxon>Rhodobacterales</taxon>
        <taxon>Roseobacteraceae</taxon>
        <taxon>Wenxinia</taxon>
    </lineage>
</organism>
<accession>A0A0D0Q0Z4</accession>
<evidence type="ECO:0000313" key="1">
    <source>
        <dbReference type="EMBL" id="KIQ68189.1"/>
    </source>
</evidence>
<protein>
    <submittedName>
        <fullName evidence="1">Wenxma_15, whole genome shotgun sequence</fullName>
    </submittedName>
</protein>
<dbReference type="EMBL" id="AONG01000016">
    <property type="protein sequence ID" value="KIQ68189.1"/>
    <property type="molecule type" value="Genomic_DNA"/>
</dbReference>
<proteinExistence type="predicted"/>
<name>A0A0D0Q0Z4_9RHOB</name>
<evidence type="ECO:0000313" key="2">
    <source>
        <dbReference type="Proteomes" id="UP000035100"/>
    </source>
</evidence>
<dbReference type="RefSeq" id="WP_018302309.1">
    <property type="nucleotide sequence ID" value="NZ_KB902283.1"/>
</dbReference>
<dbReference type="AlphaFoldDB" id="A0A0D0Q0Z4"/>
<dbReference type="SUPFAM" id="SSF47789">
    <property type="entry name" value="C-terminal domain of RNA polymerase alpha subunit"/>
    <property type="match status" value="1"/>
</dbReference>
<comment type="caution">
    <text evidence="1">The sequence shown here is derived from an EMBL/GenBank/DDBJ whole genome shotgun (WGS) entry which is preliminary data.</text>
</comment>
<reference evidence="1 2" key="1">
    <citation type="submission" date="2013-01" db="EMBL/GenBank/DDBJ databases">
        <authorList>
            <person name="Fiebig A."/>
            <person name="Goeker M."/>
            <person name="Klenk H.-P.P."/>
        </authorList>
    </citation>
    <scope>NUCLEOTIDE SEQUENCE [LARGE SCALE GENOMIC DNA]</scope>
    <source>
        <strain evidence="1 2">DSM 24838</strain>
    </source>
</reference>
<keyword evidence="2" id="KW-1185">Reference proteome</keyword>
<dbReference type="Proteomes" id="UP000035100">
    <property type="component" value="Unassembled WGS sequence"/>
</dbReference>